<sequence>MALNSEEPHLLENSFLAGDLKADIATVVGRYNHQCHHGKLNNITRAEGLKLYDDGDGFGWGLRLQYGVAPVSFRNGRSKKVLHPSHSAAIVALERRLSADHAPAPKTTTMARPPVMERFFMKWITSPWAAIPSIPKLGTK</sequence>
<dbReference type="AlphaFoldDB" id="A0A238IZL6"/>
<evidence type="ECO:0000313" key="1">
    <source>
        <dbReference type="EMBL" id="SMX23928.1"/>
    </source>
</evidence>
<proteinExistence type="predicted"/>
<dbReference type="Proteomes" id="UP000201838">
    <property type="component" value="Unassembled WGS sequence"/>
</dbReference>
<reference evidence="2" key="1">
    <citation type="submission" date="2017-05" db="EMBL/GenBank/DDBJ databases">
        <authorList>
            <person name="Rodrigo-Torres L."/>
            <person name="Arahal R. D."/>
            <person name="Lucena T."/>
        </authorList>
    </citation>
    <scope>NUCLEOTIDE SEQUENCE [LARGE SCALE GENOMIC DNA]</scope>
    <source>
        <strain evidence="2">CECT 8489</strain>
    </source>
</reference>
<name>A0A238IZL6_9RHOB</name>
<gene>
    <name evidence="1" type="ORF">BOA8489_02042</name>
</gene>
<accession>A0A238IZL6</accession>
<dbReference type="EMBL" id="FXXQ01000006">
    <property type="protein sequence ID" value="SMX23928.1"/>
    <property type="molecule type" value="Genomic_DNA"/>
</dbReference>
<keyword evidence="2" id="KW-1185">Reference proteome</keyword>
<protein>
    <submittedName>
        <fullName evidence="1">Uncharacterized protein</fullName>
    </submittedName>
</protein>
<organism evidence="1 2">
    <name type="scientific">Boseongicola aestuarii</name>
    <dbReference type="NCBI Taxonomy" id="1470561"/>
    <lineage>
        <taxon>Bacteria</taxon>
        <taxon>Pseudomonadati</taxon>
        <taxon>Pseudomonadota</taxon>
        <taxon>Alphaproteobacteria</taxon>
        <taxon>Rhodobacterales</taxon>
        <taxon>Paracoccaceae</taxon>
        <taxon>Boseongicola</taxon>
    </lineage>
</organism>
<evidence type="ECO:0000313" key="2">
    <source>
        <dbReference type="Proteomes" id="UP000201838"/>
    </source>
</evidence>